<evidence type="ECO:0000313" key="2">
    <source>
        <dbReference type="EMBL" id="ARI79422.1"/>
    </source>
</evidence>
<dbReference type="Proteomes" id="UP000192439">
    <property type="component" value="Chromosome"/>
</dbReference>
<protein>
    <recommendedName>
        <fullName evidence="4">Transmembrane protein</fullName>
    </recommendedName>
</protein>
<reference evidence="2 3" key="1">
    <citation type="journal article" date="2018" name="Harmful Algae">
        <title>The highly heterogeneous methylated genomes and diverse restriction-modification systems of bloom-forming Microcystis.</title>
        <authorList>
            <person name="Zhao L."/>
            <person name="Song Y."/>
            <person name="Li L."/>
            <person name="Gan N."/>
            <person name="Brand J.J."/>
            <person name="Song L."/>
        </authorList>
    </citation>
    <scope>NUCLEOTIDE SEQUENCE [LARGE SCALE GENOMIC DNA]</scope>
    <source>
        <strain evidence="2 3">PCC 7806SL</strain>
    </source>
</reference>
<keyword evidence="1" id="KW-0472">Membrane</keyword>
<proteinExistence type="predicted"/>
<name>A0AB33BEK8_MICA7</name>
<evidence type="ECO:0008006" key="4">
    <source>
        <dbReference type="Google" id="ProtNLM"/>
    </source>
</evidence>
<keyword evidence="3" id="KW-1185">Reference proteome</keyword>
<evidence type="ECO:0000256" key="1">
    <source>
        <dbReference type="SAM" id="Phobius"/>
    </source>
</evidence>
<dbReference type="AlphaFoldDB" id="A0AB33BEK8"/>
<keyword evidence="1" id="KW-0812">Transmembrane</keyword>
<keyword evidence="1" id="KW-1133">Transmembrane helix</keyword>
<evidence type="ECO:0000313" key="3">
    <source>
        <dbReference type="Proteomes" id="UP000192439"/>
    </source>
</evidence>
<organism evidence="2 3">
    <name type="scientific">Microcystis aeruginosa PCC 7806SL</name>
    <dbReference type="NCBI Taxonomy" id="1903187"/>
    <lineage>
        <taxon>Bacteria</taxon>
        <taxon>Bacillati</taxon>
        <taxon>Cyanobacteriota</taxon>
        <taxon>Cyanophyceae</taxon>
        <taxon>Oscillatoriophycideae</taxon>
        <taxon>Chroococcales</taxon>
        <taxon>Microcystaceae</taxon>
        <taxon>Microcystis</taxon>
    </lineage>
</organism>
<sequence>MFDSRIQINHDCLLLKKGENWLKFDYFLDTTIFIIDFLQLFINLNKFLFF</sequence>
<accession>A0AB33BEK8</accession>
<feature type="transmembrane region" description="Helical" evidence="1">
    <location>
        <begin position="26"/>
        <end position="44"/>
    </location>
</feature>
<gene>
    <name evidence="2" type="ORF">BH695_0139</name>
</gene>
<dbReference type="EMBL" id="CP020771">
    <property type="protein sequence ID" value="ARI79422.1"/>
    <property type="molecule type" value="Genomic_DNA"/>
</dbReference>